<dbReference type="SUPFAM" id="SSF52058">
    <property type="entry name" value="L domain-like"/>
    <property type="match status" value="1"/>
</dbReference>
<dbReference type="EMBL" id="CM018047">
    <property type="protein sequence ID" value="KAA8524709.1"/>
    <property type="molecule type" value="Genomic_DNA"/>
</dbReference>
<dbReference type="Gene3D" id="3.40.50.300">
    <property type="entry name" value="P-loop containing nucleotide triphosphate hydrolases"/>
    <property type="match status" value="1"/>
</dbReference>
<dbReference type="Gene3D" id="1.10.10.10">
    <property type="entry name" value="Winged helix-like DNA-binding domain superfamily/Winged helix DNA-binding domain"/>
    <property type="match status" value="1"/>
</dbReference>
<dbReference type="PANTHER" id="PTHR33463:SF203">
    <property type="entry name" value="AAA+ ATPASE DOMAIN-CONTAINING PROTEIN"/>
    <property type="match status" value="1"/>
</dbReference>
<dbReference type="GO" id="GO:0043531">
    <property type="term" value="F:ADP binding"/>
    <property type="evidence" value="ECO:0007669"/>
    <property type="project" value="InterPro"/>
</dbReference>
<keyword evidence="5" id="KW-0547">Nucleotide-binding</keyword>
<keyword evidence="4" id="KW-0611">Plant defense</keyword>
<dbReference type="Gene3D" id="1.10.8.430">
    <property type="entry name" value="Helical domain of apoptotic protease-activating factors"/>
    <property type="match status" value="1"/>
</dbReference>
<feature type="domain" description="Disease resistance protein At4g27190-like leucine-rich repeats" evidence="8">
    <location>
        <begin position="936"/>
        <end position="1044"/>
    </location>
</feature>
<proteinExistence type="inferred from homology"/>
<feature type="domain" description="Disease resistance protein At4g27190-like leucine-rich repeats" evidence="8">
    <location>
        <begin position="1076"/>
        <end position="1182"/>
    </location>
</feature>
<dbReference type="GO" id="GO:0006952">
    <property type="term" value="P:defense response"/>
    <property type="evidence" value="ECO:0007669"/>
    <property type="project" value="UniProtKB-KW"/>
</dbReference>
<sequence>MLHMFFALIYAFAFAFARTLTLKTLLSSLFPFCSRFRLHSNRQPQPSVFSCSETKQLTFVGYKKEKTKKREERLFRGLKMEIVNAAVGKIVEQITEWLMRSMGRQIGYLVHYKENIQKLDEEIKELGENRGRLQRKVDEARNRGEIVEDNVYQWLTDAGQRKEEVDQFLVGQLQEHKRCFHFCSRYRVSKEAKSKTDVVIKLKDHGNFNEIAHPAPPPEFGFQSSAYYETFESRVSIFNEIMEALKDNSVKLVGIYGIGGAGKTTMVEEVGKKVKKDGVFHEVVMAVVSQNVNVMEIQEKLAERLGLKLEKKTEDGRAGELWNRLNNDKKNLVILDDVWKELNLKAVGIPISVDTKGCCKVVLTSRIQGVCEKMEVQNNFQLGVLLPQESLNLFKKMVGNSADSPKINYFAEEVCKECGGLPVAILAVAAALKNKNESVWEDALQQLKDSMLKNIDGVHPKVCSSLELSYNYLQSQDAKWCFLVCCLFREDAEISIDDLARYGLGMRFFENADTLKKARNRVHTLVDALKTSCLLLEGTIDKNKVKMHDVIRDVAISIAKDNEAFMVKHGVDLEEWPEKDVYERCRVISLRCKNIDKYPDELECSELNTLILECRNASTITSDAFFNGTRELKVLDLSCMLFRSLPSSLSNLSNLRMLCLRQCKLEDISMLKDLKNLEMLSLRGSDIKKLAPEIRHLTRLRLLDLQYCKNLQLIPPNVISSLDRLEELYIPNTFKGWEVEATNIERSRVSVVELDSLSYLTSLEICIPQDITFLPKEIAFQKLIRFKISVGGRNLTSSLQDKYKVLYEKMESPEMYSSTKFLNLASITLKDEFKVLLKKAEALNLDSLKARGLVQLQELKVTECKDMEEIIGNDQREGKEEQVVFQQLKIMVLKKLPKLRTFYPKSLKSSTKEGNPSSSIPAQPLFNEKVAFPSLESLTIDSSHSIKELWDNQSESFSQLRKLNLEDCNNLRNVFSPFIIKNLVHLEKVYIRKCPKMEEILAIGETTRKIGQLREPNDEIITFPQLKTLYLGDLSNLKSFCSSKFKKEDKEIAKDKDHLQAQPFFNHKVAFPSLESLTIDSSLRTEELWDNQSESFSQLRRLSVKDCNNLRNVFSPFIVKNLVRLQVVYIRKCPKMEEILAIGETTRKSGQEGEPNDEIITFPQLKTLELSDLTNLKSFCSSRFKKEDKDIFEAQPFFNRKVAFPFLESLSIDSSLSTKDLWDNQSDSFSQLRTLRVEDCNNLRNVFSPFIVKNLVHLQVVYIRKCPEMEEILAIGETTRKSGQEGEPNDEIITFPQLKTLELGDLTNLKSFCSSRFKKEDKDIFEAQPFFNRKVAFPSLESLTIDSSLSTKDLWDNQSESFSQLRKLSVKDYNNMRNVFSPFIVKNLVHLQEVNIRKCPKMEEILAIGETTRKIGQLGEPNDEIITFPQLKTLRLGDLSNLKSFCSSRFKKEDKEIKKDKGHLQAQPFFNHKVGFPVLEELHLTHCNNVTIVFSANSLQRLQNLGEFGVKNCNQMGVVFDLEGLNVGKQQVEVQLPLRVLQLTKLPTLNCIWNKDPKGIVSFQSLKTVIIQKCGLLKSLCTSSVARALEQLQSLGIISCTLMEEIVAKEENGEVIDKIVFPKLKILVLRNLPNLISFCGANYGFNMPSLRKARLVNCPKMQTFTFGQLSMPNIKIYGDANEWVREEDLNKYIKQQVLKGKEALTLTDGNNDDISNADSDSSDNEYDSDIAMVNCISH</sequence>
<feature type="domain" description="Disease resistance protein At4g27190-like leucine-rich repeats" evidence="8">
    <location>
        <begin position="1341"/>
        <end position="1448"/>
    </location>
</feature>
<dbReference type="InterPro" id="IPR036388">
    <property type="entry name" value="WH-like_DNA-bd_sf"/>
</dbReference>
<dbReference type="SUPFAM" id="SSF52540">
    <property type="entry name" value="P-loop containing nucleoside triphosphate hydrolases"/>
    <property type="match status" value="1"/>
</dbReference>
<reference evidence="9 10" key="1">
    <citation type="submission" date="2019-09" db="EMBL/GenBank/DDBJ databases">
        <title>A chromosome-level genome assembly of the Chinese tupelo Nyssa sinensis.</title>
        <authorList>
            <person name="Yang X."/>
            <person name="Kang M."/>
            <person name="Yang Y."/>
            <person name="Xiong H."/>
            <person name="Wang M."/>
            <person name="Zhang Z."/>
            <person name="Wang Z."/>
            <person name="Wu H."/>
            <person name="Ma T."/>
            <person name="Liu J."/>
            <person name="Xi Z."/>
        </authorList>
    </citation>
    <scope>NUCLEOTIDE SEQUENCE [LARGE SCALE GENOMIC DNA]</scope>
    <source>
        <strain evidence="9">J267</strain>
        <tissue evidence="9">Leaf</tissue>
    </source>
</reference>
<protein>
    <submittedName>
        <fullName evidence="9">Uncharacterized protein</fullName>
    </submittedName>
</protein>
<evidence type="ECO:0000259" key="7">
    <source>
        <dbReference type="Pfam" id="PF00931"/>
    </source>
</evidence>
<keyword evidence="6" id="KW-0175">Coiled coil</keyword>
<dbReference type="Proteomes" id="UP000325577">
    <property type="component" value="Linkage Group LG4"/>
</dbReference>
<keyword evidence="10" id="KW-1185">Reference proteome</keyword>
<feature type="coiled-coil region" evidence="6">
    <location>
        <begin position="109"/>
        <end position="150"/>
    </location>
</feature>
<evidence type="ECO:0000313" key="9">
    <source>
        <dbReference type="EMBL" id="KAA8524709.1"/>
    </source>
</evidence>
<organism evidence="9 10">
    <name type="scientific">Nyssa sinensis</name>
    <dbReference type="NCBI Taxonomy" id="561372"/>
    <lineage>
        <taxon>Eukaryota</taxon>
        <taxon>Viridiplantae</taxon>
        <taxon>Streptophyta</taxon>
        <taxon>Embryophyta</taxon>
        <taxon>Tracheophyta</taxon>
        <taxon>Spermatophyta</taxon>
        <taxon>Magnoliopsida</taxon>
        <taxon>eudicotyledons</taxon>
        <taxon>Gunneridae</taxon>
        <taxon>Pentapetalae</taxon>
        <taxon>asterids</taxon>
        <taxon>Cornales</taxon>
        <taxon>Nyssaceae</taxon>
        <taxon>Nyssa</taxon>
    </lineage>
</organism>
<dbReference type="Pfam" id="PF00931">
    <property type="entry name" value="NB-ARC"/>
    <property type="match status" value="1"/>
</dbReference>
<dbReference type="PANTHER" id="PTHR33463">
    <property type="entry name" value="NB-ARC DOMAIN-CONTAINING PROTEIN-RELATED"/>
    <property type="match status" value="1"/>
</dbReference>
<evidence type="ECO:0000256" key="3">
    <source>
        <dbReference type="ARBA" id="ARBA00022737"/>
    </source>
</evidence>
<evidence type="ECO:0000256" key="5">
    <source>
        <dbReference type="ARBA" id="ARBA00022840"/>
    </source>
</evidence>
<evidence type="ECO:0000313" key="10">
    <source>
        <dbReference type="Proteomes" id="UP000325577"/>
    </source>
</evidence>
<dbReference type="InterPro" id="IPR050905">
    <property type="entry name" value="Plant_NBS-LRR"/>
</dbReference>
<keyword evidence="3" id="KW-0677">Repeat</keyword>
<accession>A0A5J5A334</accession>
<dbReference type="PRINTS" id="PR00364">
    <property type="entry name" value="DISEASERSIST"/>
</dbReference>
<dbReference type="InterPro" id="IPR027417">
    <property type="entry name" value="P-loop_NTPase"/>
</dbReference>
<keyword evidence="2" id="KW-0433">Leucine-rich repeat</keyword>
<evidence type="ECO:0000256" key="4">
    <source>
        <dbReference type="ARBA" id="ARBA00022821"/>
    </source>
</evidence>
<dbReference type="InterPro" id="IPR057135">
    <property type="entry name" value="At4g27190-like_LRR"/>
</dbReference>
<dbReference type="GO" id="GO:0005524">
    <property type="term" value="F:ATP binding"/>
    <property type="evidence" value="ECO:0007669"/>
    <property type="project" value="UniProtKB-KW"/>
</dbReference>
<dbReference type="FunFam" id="3.40.50.300:FF:001091">
    <property type="entry name" value="Probable disease resistance protein At1g61300"/>
    <property type="match status" value="1"/>
</dbReference>
<name>A0A5J5A334_9ASTE</name>
<feature type="domain" description="Disease resistance protein At4g27190-like leucine-rich repeats" evidence="8">
    <location>
        <begin position="1210"/>
        <end position="1315"/>
    </location>
</feature>
<gene>
    <name evidence="9" type="ORF">F0562_011132</name>
</gene>
<feature type="domain" description="NB-ARC" evidence="7">
    <location>
        <begin position="239"/>
        <end position="401"/>
    </location>
</feature>
<dbReference type="Gene3D" id="3.80.10.10">
    <property type="entry name" value="Ribonuclease Inhibitor"/>
    <property type="match status" value="4"/>
</dbReference>
<keyword evidence="5" id="KW-0067">ATP-binding</keyword>
<dbReference type="Pfam" id="PF23247">
    <property type="entry name" value="LRR_RPS2"/>
    <property type="match status" value="5"/>
</dbReference>
<dbReference type="InterPro" id="IPR042197">
    <property type="entry name" value="Apaf_helical"/>
</dbReference>
<feature type="domain" description="Disease resistance protein At4g27190-like leucine-rich repeats" evidence="8">
    <location>
        <begin position="1475"/>
        <end position="1600"/>
    </location>
</feature>
<dbReference type="InterPro" id="IPR032675">
    <property type="entry name" value="LRR_dom_sf"/>
</dbReference>
<dbReference type="SUPFAM" id="SSF52047">
    <property type="entry name" value="RNI-like"/>
    <property type="match status" value="2"/>
</dbReference>
<evidence type="ECO:0000256" key="6">
    <source>
        <dbReference type="SAM" id="Coils"/>
    </source>
</evidence>
<dbReference type="InterPro" id="IPR002182">
    <property type="entry name" value="NB-ARC"/>
</dbReference>
<evidence type="ECO:0000256" key="2">
    <source>
        <dbReference type="ARBA" id="ARBA00022614"/>
    </source>
</evidence>
<evidence type="ECO:0000256" key="1">
    <source>
        <dbReference type="ARBA" id="ARBA00008894"/>
    </source>
</evidence>
<comment type="similarity">
    <text evidence="1">Belongs to the disease resistance NB-LRR family.</text>
</comment>
<dbReference type="OrthoDB" id="1579323at2759"/>
<evidence type="ECO:0000259" key="8">
    <source>
        <dbReference type="Pfam" id="PF23247"/>
    </source>
</evidence>